<accession>C7R093</accession>
<evidence type="ECO:0000256" key="1">
    <source>
        <dbReference type="ARBA" id="ARBA00010466"/>
    </source>
</evidence>
<dbReference type="RefSeq" id="WP_015770781.1">
    <property type="nucleotide sequence ID" value="NC_013174.1"/>
</dbReference>
<sequence>MYRDQDVLKAASMYYLQDVKMETIARHLGTSRSTVSRMIKAARETGLVEINLRPTHSRAPGIRQYLRERWGVEAFVVPVLDSTSHEARLDQVALTCARLLASWLQSEMVLSIAWGTTTSAIARHLPAKPIHGAIVVQLNGAANTRTSGVAYAGDLLAAFADAFDAHSVYFPVPAFFDYEETKDAMWRERSVRRVLDVQAQTDIALFSVGATTGALPSHVYSAGYLEPEDIAVLDTEGVVGDVCTVFLRADGTYADIPINRRATGPTPDQLTTFPRRVCAVAGDNKVPALLAALQAGVITDLVIDEVTATRLLTITTT</sequence>
<feature type="domain" description="Sugar-binding" evidence="5">
    <location>
        <begin position="63"/>
        <end position="312"/>
    </location>
</feature>
<evidence type="ECO:0000256" key="3">
    <source>
        <dbReference type="ARBA" id="ARBA00023125"/>
    </source>
</evidence>
<dbReference type="InterPro" id="IPR037171">
    <property type="entry name" value="NagB/RpiA_transferase-like"/>
</dbReference>
<dbReference type="InterPro" id="IPR007324">
    <property type="entry name" value="Sugar-bd_dom_put"/>
</dbReference>
<reference evidence="6 7" key="1">
    <citation type="journal article" date="2009" name="Stand. Genomic Sci.">
        <title>Complete genome sequence of Jonesia denitrificans type strain (Prevot 55134).</title>
        <authorList>
            <person name="Pukall R."/>
            <person name="Gehrich-Schroter G."/>
            <person name="Lapidus A."/>
            <person name="Nolan M."/>
            <person name="Glavina Del Rio T."/>
            <person name="Lucas S."/>
            <person name="Chen F."/>
            <person name="Tice H."/>
            <person name="Pitluck S."/>
            <person name="Cheng J.F."/>
            <person name="Copeland A."/>
            <person name="Saunders E."/>
            <person name="Brettin T."/>
            <person name="Detter J.C."/>
            <person name="Bruce D."/>
            <person name="Goodwin L."/>
            <person name="Pati A."/>
            <person name="Ivanova N."/>
            <person name="Mavromatis K."/>
            <person name="Ovchinnikova G."/>
            <person name="Chen A."/>
            <person name="Palaniappan K."/>
            <person name="Land M."/>
            <person name="Hauser L."/>
            <person name="Chang Y.J."/>
            <person name="Jeffries C.D."/>
            <person name="Chain P."/>
            <person name="Goker M."/>
            <person name="Bristow J."/>
            <person name="Eisen J.A."/>
            <person name="Markowitz V."/>
            <person name="Hugenholtz P."/>
            <person name="Kyrpides N.C."/>
            <person name="Klenk H.P."/>
            <person name="Han C."/>
        </authorList>
    </citation>
    <scope>NUCLEOTIDE SEQUENCE [LARGE SCALE GENOMIC DNA]</scope>
    <source>
        <strain evidence="7">ATCC 14870 / DSM 20603 / BCRC 15368 / CIP 55.134 / JCM 11481 / NBRC 15587 / NCTC 10816 / Prevot 55134</strain>
    </source>
</reference>
<protein>
    <submittedName>
        <fullName evidence="6">Transcriptional regulator, DeoR family</fullName>
    </submittedName>
</protein>
<dbReference type="AlphaFoldDB" id="C7R093"/>
<dbReference type="Proteomes" id="UP000000628">
    <property type="component" value="Chromosome"/>
</dbReference>
<dbReference type="PANTHER" id="PTHR34294:SF1">
    <property type="entry name" value="TRANSCRIPTIONAL REGULATOR LSRR"/>
    <property type="match status" value="1"/>
</dbReference>
<comment type="similarity">
    <text evidence="1">Belongs to the SorC transcriptional regulatory family.</text>
</comment>
<dbReference type="PANTHER" id="PTHR34294">
    <property type="entry name" value="TRANSCRIPTIONAL REGULATOR-RELATED"/>
    <property type="match status" value="1"/>
</dbReference>
<proteinExistence type="inferred from homology"/>
<dbReference type="InterPro" id="IPR009057">
    <property type="entry name" value="Homeodomain-like_sf"/>
</dbReference>
<dbReference type="EMBL" id="CP001706">
    <property type="protein sequence ID" value="ACV08152.1"/>
    <property type="molecule type" value="Genomic_DNA"/>
</dbReference>
<name>C7R093_JONDD</name>
<dbReference type="SUPFAM" id="SSF100950">
    <property type="entry name" value="NagB/RpiA/CoA transferase-like"/>
    <property type="match status" value="1"/>
</dbReference>
<dbReference type="Pfam" id="PF04198">
    <property type="entry name" value="Sugar-bind"/>
    <property type="match status" value="1"/>
</dbReference>
<dbReference type="HOGENOM" id="CLU_054506_1_3_11"/>
<evidence type="ECO:0000259" key="5">
    <source>
        <dbReference type="Pfam" id="PF04198"/>
    </source>
</evidence>
<dbReference type="eggNOG" id="COG2390">
    <property type="taxonomic scope" value="Bacteria"/>
</dbReference>
<dbReference type="Gene3D" id="3.40.50.1360">
    <property type="match status" value="1"/>
</dbReference>
<evidence type="ECO:0000256" key="2">
    <source>
        <dbReference type="ARBA" id="ARBA00023015"/>
    </source>
</evidence>
<dbReference type="InterPro" id="IPR051054">
    <property type="entry name" value="SorC_transcr_regulators"/>
</dbReference>
<organism evidence="6 7">
    <name type="scientific">Jonesia denitrificans (strain ATCC 14870 / DSM 20603 / BCRC 15368 / CIP 55.134 / JCM 11481 / NBRC 15587 / NCTC 10816 / Prevot 55134)</name>
    <name type="common">Listeria denitrificans</name>
    <dbReference type="NCBI Taxonomy" id="471856"/>
    <lineage>
        <taxon>Bacteria</taxon>
        <taxon>Bacillati</taxon>
        <taxon>Actinomycetota</taxon>
        <taxon>Actinomycetes</taxon>
        <taxon>Micrococcales</taxon>
        <taxon>Jonesiaceae</taxon>
        <taxon>Jonesia</taxon>
    </lineage>
</organism>
<keyword evidence="7" id="KW-1185">Reference proteome</keyword>
<dbReference type="SUPFAM" id="SSF46689">
    <property type="entry name" value="Homeodomain-like"/>
    <property type="match status" value="1"/>
</dbReference>
<dbReference type="GO" id="GO:0003677">
    <property type="term" value="F:DNA binding"/>
    <property type="evidence" value="ECO:0007669"/>
    <property type="project" value="UniProtKB-KW"/>
</dbReference>
<dbReference type="Gene3D" id="1.10.10.60">
    <property type="entry name" value="Homeodomain-like"/>
    <property type="match status" value="1"/>
</dbReference>
<evidence type="ECO:0000313" key="6">
    <source>
        <dbReference type="EMBL" id="ACV08152.1"/>
    </source>
</evidence>
<gene>
    <name evidence="6" type="ordered locus">Jden_0488</name>
</gene>
<keyword evidence="2" id="KW-0805">Transcription regulation</keyword>
<dbReference type="GO" id="GO:0030246">
    <property type="term" value="F:carbohydrate binding"/>
    <property type="evidence" value="ECO:0007669"/>
    <property type="project" value="InterPro"/>
</dbReference>
<dbReference type="KEGG" id="jde:Jden_0488"/>
<keyword evidence="4" id="KW-0804">Transcription</keyword>
<evidence type="ECO:0000256" key="4">
    <source>
        <dbReference type="ARBA" id="ARBA00023163"/>
    </source>
</evidence>
<dbReference type="STRING" id="471856.Jden_0488"/>
<evidence type="ECO:0000313" key="7">
    <source>
        <dbReference type="Proteomes" id="UP000000628"/>
    </source>
</evidence>
<keyword evidence="3" id="KW-0238">DNA-binding</keyword>